<feature type="non-terminal residue" evidence="2">
    <location>
        <position position="277"/>
    </location>
</feature>
<dbReference type="Proteomes" id="UP000479190">
    <property type="component" value="Unassembled WGS sequence"/>
</dbReference>
<name>A0A6H5J4N0_9HYME</name>
<accession>A0A6H5J4N0</accession>
<evidence type="ECO:0000313" key="2">
    <source>
        <dbReference type="EMBL" id="CAB0045035.1"/>
    </source>
</evidence>
<feature type="compositionally biased region" description="Basic and acidic residues" evidence="1">
    <location>
        <begin position="43"/>
        <end position="52"/>
    </location>
</feature>
<keyword evidence="3" id="KW-1185">Reference proteome</keyword>
<dbReference type="AlphaFoldDB" id="A0A6H5J4N0"/>
<protein>
    <submittedName>
        <fullName evidence="2">Uncharacterized protein</fullName>
    </submittedName>
</protein>
<evidence type="ECO:0000313" key="3">
    <source>
        <dbReference type="Proteomes" id="UP000479190"/>
    </source>
</evidence>
<gene>
    <name evidence="2" type="ORF">TBRA_LOCUS16592</name>
</gene>
<evidence type="ECO:0000256" key="1">
    <source>
        <dbReference type="SAM" id="MobiDB-lite"/>
    </source>
</evidence>
<organism evidence="2 3">
    <name type="scientific">Trichogramma brassicae</name>
    <dbReference type="NCBI Taxonomy" id="86971"/>
    <lineage>
        <taxon>Eukaryota</taxon>
        <taxon>Metazoa</taxon>
        <taxon>Ecdysozoa</taxon>
        <taxon>Arthropoda</taxon>
        <taxon>Hexapoda</taxon>
        <taxon>Insecta</taxon>
        <taxon>Pterygota</taxon>
        <taxon>Neoptera</taxon>
        <taxon>Endopterygota</taxon>
        <taxon>Hymenoptera</taxon>
        <taxon>Apocrita</taxon>
        <taxon>Proctotrupomorpha</taxon>
        <taxon>Chalcidoidea</taxon>
        <taxon>Trichogrammatidae</taxon>
        <taxon>Trichogramma</taxon>
    </lineage>
</organism>
<dbReference type="EMBL" id="CADCXV010001516">
    <property type="protein sequence ID" value="CAB0045035.1"/>
    <property type="molecule type" value="Genomic_DNA"/>
</dbReference>
<proteinExistence type="predicted"/>
<reference evidence="2 3" key="1">
    <citation type="submission" date="2020-02" db="EMBL/GenBank/DDBJ databases">
        <authorList>
            <person name="Ferguson B K."/>
        </authorList>
    </citation>
    <scope>NUCLEOTIDE SEQUENCE [LARGE SCALE GENOMIC DNA]</scope>
</reference>
<feature type="region of interest" description="Disordered" evidence="1">
    <location>
        <begin position="28"/>
        <end position="60"/>
    </location>
</feature>
<sequence length="277" mass="32137">MKGRNMRFQSHSFGPNCMNAYAVTHTRYKSQSDGGGPTPSLDSRPHAQRVDAYDTYGNRSRDGRLYASRLITRTKSAQQQQQQHYPYYRRYIKAAAARVTKSLFSHAHTSSWPRRLRSTTTIWQPARGTNVRELDTRIIAEFQLPRHAAIVTIVPSSCDELVKYTEINHFAIDYYPDCIHFKVVQLHDYLIIFVPTTFLGHPQHLRPLQDTIINKTHSFTLFSSPSDYITPLFVRIAAKGSFNVHQTFRPTTIAIFRRQIQKFYFFLIGLVSMELFQ</sequence>